<dbReference type="Proteomes" id="UP000191820">
    <property type="component" value="Chromosome"/>
</dbReference>
<dbReference type="RefSeq" id="WP_080914703.1">
    <property type="nucleotide sequence ID" value="NZ_CP020472.1"/>
</dbReference>
<feature type="transmembrane region" description="Helical" evidence="1">
    <location>
        <begin position="12"/>
        <end position="32"/>
    </location>
</feature>
<evidence type="ECO:0000259" key="2">
    <source>
        <dbReference type="Pfam" id="PF10882"/>
    </source>
</evidence>
<feature type="domain" description="Bacterial Pleckstrin homology" evidence="2">
    <location>
        <begin position="105"/>
        <end position="166"/>
    </location>
</feature>
<keyword evidence="1" id="KW-0812">Transmembrane</keyword>
<sequence>MNIELAGLTANGLANFIGVMMGLLLLTLLLKLKKMPSMAVYASLGIIIAVFGLFSITLYQTQHAELSAEENLQVTLTIPLYGQVFQQDELVWQQARVINLIEAPQYMPTRRTNGLGLSGYSLGWFTLQNGDKALVSVTTNENVLLLPTEKGYSLLLSLENPQAAMAKMTAWQD</sequence>
<dbReference type="EMBL" id="CP020472">
    <property type="protein sequence ID" value="ARD20715.1"/>
    <property type="molecule type" value="Genomic_DNA"/>
</dbReference>
<accession>A0ABN4YCV5</accession>
<dbReference type="Pfam" id="PF10882">
    <property type="entry name" value="bPH_5"/>
    <property type="match status" value="1"/>
</dbReference>
<organism evidence="3 4">
    <name type="scientific">Shewanella japonica</name>
    <dbReference type="NCBI Taxonomy" id="93973"/>
    <lineage>
        <taxon>Bacteria</taxon>
        <taxon>Pseudomonadati</taxon>
        <taxon>Pseudomonadota</taxon>
        <taxon>Gammaproteobacteria</taxon>
        <taxon>Alteromonadales</taxon>
        <taxon>Shewanellaceae</taxon>
        <taxon>Shewanella</taxon>
    </lineage>
</organism>
<proteinExistence type="predicted"/>
<name>A0ABN4YCV5_9GAMM</name>
<evidence type="ECO:0000313" key="3">
    <source>
        <dbReference type="EMBL" id="ARD20715.1"/>
    </source>
</evidence>
<keyword evidence="1" id="KW-1133">Transmembrane helix</keyword>
<dbReference type="InterPro" id="IPR027783">
    <property type="entry name" value="Bacterial_PH-related"/>
</dbReference>
<protein>
    <recommendedName>
        <fullName evidence="2">Bacterial Pleckstrin homology domain-containing protein</fullName>
    </recommendedName>
</protein>
<evidence type="ECO:0000313" key="4">
    <source>
        <dbReference type="Proteomes" id="UP000191820"/>
    </source>
</evidence>
<gene>
    <name evidence="3" type="ORF">SJ2017_0369</name>
</gene>
<reference evidence="3 4" key="1">
    <citation type="submission" date="2017-03" db="EMBL/GenBank/DDBJ databases">
        <title>Genome sequencing of Shewanella japonica KCTC 22435.</title>
        <authorList>
            <person name="Kim K.M."/>
        </authorList>
    </citation>
    <scope>NUCLEOTIDE SEQUENCE [LARGE SCALE GENOMIC DNA]</scope>
    <source>
        <strain evidence="3 4">KCTC 22435</strain>
    </source>
</reference>
<feature type="transmembrane region" description="Helical" evidence="1">
    <location>
        <begin position="39"/>
        <end position="59"/>
    </location>
</feature>
<evidence type="ECO:0000256" key="1">
    <source>
        <dbReference type="SAM" id="Phobius"/>
    </source>
</evidence>
<keyword evidence="1" id="KW-0472">Membrane</keyword>
<keyword evidence="4" id="KW-1185">Reference proteome</keyword>